<feature type="compositionally biased region" description="Basic and acidic residues" evidence="7">
    <location>
        <begin position="508"/>
        <end position="553"/>
    </location>
</feature>
<dbReference type="AlphaFoldDB" id="A0A553PV33"/>
<reference evidence="8 9" key="1">
    <citation type="journal article" date="2019" name="Sci. Data">
        <title>Hybrid genome assembly and annotation of Danionella translucida.</title>
        <authorList>
            <person name="Kadobianskyi M."/>
            <person name="Schulze L."/>
            <person name="Schuelke M."/>
            <person name="Judkewitz B."/>
        </authorList>
    </citation>
    <scope>NUCLEOTIDE SEQUENCE [LARGE SCALE GENOMIC DNA]</scope>
    <source>
        <strain evidence="8 9">Bolton</strain>
    </source>
</reference>
<feature type="compositionally biased region" description="Polar residues" evidence="7">
    <location>
        <begin position="737"/>
        <end position="767"/>
    </location>
</feature>
<feature type="compositionally biased region" description="Basic and acidic residues" evidence="7">
    <location>
        <begin position="326"/>
        <end position="337"/>
    </location>
</feature>
<dbReference type="PANTHER" id="PTHR15073:SF3">
    <property type="entry name" value="MAP7 DOMAIN-CONTAINING PROTEIN 2"/>
    <property type="match status" value="1"/>
</dbReference>
<feature type="compositionally biased region" description="Polar residues" evidence="7">
    <location>
        <begin position="65"/>
        <end position="82"/>
    </location>
</feature>
<comment type="similarity">
    <text evidence="2">Belongs to the MAP7 family.</text>
</comment>
<feature type="compositionally biased region" description="Basic and acidic residues" evidence="7">
    <location>
        <begin position="390"/>
        <end position="408"/>
    </location>
</feature>
<evidence type="ECO:0008006" key="10">
    <source>
        <dbReference type="Google" id="ProtNLM"/>
    </source>
</evidence>
<evidence type="ECO:0000256" key="5">
    <source>
        <dbReference type="ARBA" id="ARBA00023212"/>
    </source>
</evidence>
<feature type="compositionally biased region" description="Polar residues" evidence="7">
    <location>
        <begin position="312"/>
        <end position="324"/>
    </location>
</feature>
<evidence type="ECO:0000256" key="4">
    <source>
        <dbReference type="ARBA" id="ARBA00023054"/>
    </source>
</evidence>
<dbReference type="GO" id="GO:0015630">
    <property type="term" value="C:microtubule cytoskeleton"/>
    <property type="evidence" value="ECO:0007669"/>
    <property type="project" value="InterPro"/>
</dbReference>
<feature type="compositionally biased region" description="Polar residues" evidence="7">
    <location>
        <begin position="458"/>
        <end position="476"/>
    </location>
</feature>
<dbReference type="GO" id="GO:0000226">
    <property type="term" value="P:microtubule cytoskeleton organization"/>
    <property type="evidence" value="ECO:0007669"/>
    <property type="project" value="InterPro"/>
</dbReference>
<comment type="subcellular location">
    <subcellularLocation>
        <location evidence="1">Cytoplasm</location>
        <location evidence="1">Cytoskeleton</location>
    </subcellularLocation>
</comment>
<evidence type="ECO:0000256" key="3">
    <source>
        <dbReference type="ARBA" id="ARBA00022490"/>
    </source>
</evidence>
<feature type="compositionally biased region" description="Polar residues" evidence="7">
    <location>
        <begin position="1"/>
        <end position="23"/>
    </location>
</feature>
<dbReference type="OrthoDB" id="9950098at2759"/>
<dbReference type="STRING" id="623744.A0A553PV33"/>
<feature type="compositionally biased region" description="Basic and acidic residues" evidence="7">
    <location>
        <begin position="573"/>
        <end position="618"/>
    </location>
</feature>
<name>A0A553PV33_9TELE</name>
<dbReference type="Proteomes" id="UP000316079">
    <property type="component" value="Unassembled WGS sequence"/>
</dbReference>
<keyword evidence="4 6" id="KW-0175">Coiled coil</keyword>
<accession>A0A553PV33</accession>
<feature type="compositionally biased region" description="Polar residues" evidence="7">
    <location>
        <begin position="374"/>
        <end position="384"/>
    </location>
</feature>
<proteinExistence type="inferred from homology"/>
<feature type="region of interest" description="Disordered" evidence="7">
    <location>
        <begin position="312"/>
        <end position="493"/>
    </location>
</feature>
<gene>
    <name evidence="8" type="ORF">DNTS_012079</name>
</gene>
<sequence>MAENTINTAVSGMTVTKAMSSPFTPEKRMNCENPPPANHKTNQGSPSVKHTDPMTPPAVTEKRTQTNVQASPSRQPASSNAQADVEGYMKTDDRMRLAKERREEREKSLAARELAIKEKERRAQLQYEKTVEERWKKLEEQRQKEELRRAAVEEKRRQQLEEEKERLEALMRRSLERSLQLENRNKRWAWGPNGATQGDWENTIPPLSAASALSHDPAVPSAAAIQSGNGMNPRWPILIITFLRSTVATCHDHPNTDSLNVNRLFTHTQSSLARCNSAVELQLSCLRCRVPSSPHRSPYRGSPSRRRNNLILTEESSGPLSAPNTPKKERLRGERRTGSPATGSPVRRAKSPVDVPQRSASPATPKLLPKGRTHSPSPLRQYPSSPVKHRLSDGWREEKQAEIGKNHQEAMSVKAEIHNKSNSNDSLERKPESDKSVALENPQRKNEMVETPVKKQAKSITSDVRSSKSAEASPINSPGKIVGERTDSEEASRLLAERRRLARVLKEHEEKQRKELEEHEKLKSEQKKRQLEEKGGENCKLEPHQRKTQKQEMELQAQVEEDKEDAEMQSLKLAERQQQERELSKQQEEQERQLRKKRIEEIMKRTRKSDGEMKRDESPDPISPVLHPISPPAGGNLTGLKPQGKPQQTNSVNEKKEISGKISESRCTNEQIKSPSLTSTHFKKPIMNNQGMINPTAAKTEEKVKLKEETIRTIKQDIDDRGTLSLNSKEELKSTTKKNVSSAEKTQEKNNNSANKPKVPTQSANTPSPNPHEHNGQGQTVAQLSKTDTVHPAKPPVVVHMNGQVTAEGSREDLIVRKADVRHVNGQGNQIVPVNQGTTVSQTAGHVMTQKERLPSSLSSLADSKAPMALLHLDKSSKPEQVHYMEVSPVSKEELISIPEFSPVISPQHNGINNLRALEDLLDLTGQIAYPRISPAANHGDCNKNLIEGVCSPGADGQLFSSSPPASNKHNIK</sequence>
<evidence type="ECO:0000313" key="8">
    <source>
        <dbReference type="EMBL" id="TRY81552.1"/>
    </source>
</evidence>
<dbReference type="InterPro" id="IPR051483">
    <property type="entry name" value="MAP7_domain-containing"/>
</dbReference>
<feature type="compositionally biased region" description="Basic and acidic residues" evidence="7">
    <location>
        <begin position="699"/>
        <end position="734"/>
    </location>
</feature>
<feature type="compositionally biased region" description="Polar residues" evidence="7">
    <location>
        <begin position="39"/>
        <end position="48"/>
    </location>
</feature>
<keyword evidence="5" id="KW-0206">Cytoskeleton</keyword>
<keyword evidence="3" id="KW-0963">Cytoplasm</keyword>
<dbReference type="PANTHER" id="PTHR15073">
    <property type="entry name" value="MICROTUBULE-ASSOCIATED PROTEIN"/>
    <property type="match status" value="1"/>
</dbReference>
<organism evidence="8 9">
    <name type="scientific">Danionella cerebrum</name>
    <dbReference type="NCBI Taxonomy" id="2873325"/>
    <lineage>
        <taxon>Eukaryota</taxon>
        <taxon>Metazoa</taxon>
        <taxon>Chordata</taxon>
        <taxon>Craniata</taxon>
        <taxon>Vertebrata</taxon>
        <taxon>Euteleostomi</taxon>
        <taxon>Actinopterygii</taxon>
        <taxon>Neopterygii</taxon>
        <taxon>Teleostei</taxon>
        <taxon>Ostariophysi</taxon>
        <taxon>Cypriniformes</taxon>
        <taxon>Danionidae</taxon>
        <taxon>Danioninae</taxon>
        <taxon>Danionella</taxon>
    </lineage>
</organism>
<feature type="region of interest" description="Disordered" evidence="7">
    <location>
        <begin position="508"/>
        <end position="781"/>
    </location>
</feature>
<evidence type="ECO:0000256" key="7">
    <source>
        <dbReference type="SAM" id="MobiDB-lite"/>
    </source>
</evidence>
<protein>
    <recommendedName>
        <fullName evidence="10">MAP7 domain-containing protein 2</fullName>
    </recommendedName>
</protein>
<keyword evidence="9" id="KW-1185">Reference proteome</keyword>
<dbReference type="Pfam" id="PF05672">
    <property type="entry name" value="MAP7"/>
    <property type="match status" value="1"/>
</dbReference>
<evidence type="ECO:0000313" key="9">
    <source>
        <dbReference type="Proteomes" id="UP000316079"/>
    </source>
</evidence>
<comment type="caution">
    <text evidence="8">The sequence shown here is derived from an EMBL/GenBank/DDBJ whole genome shotgun (WGS) entry which is preliminary data.</text>
</comment>
<dbReference type="InterPro" id="IPR008604">
    <property type="entry name" value="MAP7_fam"/>
</dbReference>
<evidence type="ECO:0000256" key="1">
    <source>
        <dbReference type="ARBA" id="ARBA00004245"/>
    </source>
</evidence>
<feature type="compositionally biased region" description="Basic and acidic residues" evidence="7">
    <location>
        <begin position="426"/>
        <end position="448"/>
    </location>
</feature>
<evidence type="ECO:0000256" key="6">
    <source>
        <dbReference type="SAM" id="Coils"/>
    </source>
</evidence>
<evidence type="ECO:0000256" key="2">
    <source>
        <dbReference type="ARBA" id="ARBA00007525"/>
    </source>
</evidence>
<dbReference type="EMBL" id="SRMA01026617">
    <property type="protein sequence ID" value="TRY81552.1"/>
    <property type="molecule type" value="Genomic_DNA"/>
</dbReference>
<feature type="region of interest" description="Disordered" evidence="7">
    <location>
        <begin position="1"/>
        <end position="90"/>
    </location>
</feature>
<feature type="coiled-coil region" evidence="6">
    <location>
        <begin position="128"/>
        <end position="184"/>
    </location>
</feature>
<feature type="compositionally biased region" description="Polar residues" evidence="7">
    <location>
        <begin position="665"/>
        <end position="680"/>
    </location>
</feature>
<feature type="compositionally biased region" description="Basic and acidic residues" evidence="7">
    <location>
        <begin position="482"/>
        <end position="493"/>
    </location>
</feature>